<dbReference type="InterPro" id="IPR001005">
    <property type="entry name" value="SANT/Myb"/>
</dbReference>
<keyword evidence="9" id="KW-0234">DNA repair</keyword>
<feature type="domain" description="Myb-like" evidence="14">
    <location>
        <begin position="131"/>
        <end position="183"/>
    </location>
</feature>
<comment type="subunit">
    <text evidence="12">Component of the SWR1 chromatin-remodeling complex and of the NuA4 histone acetyltransferase complex.</text>
</comment>
<keyword evidence="8" id="KW-0804">Transcription</keyword>
<feature type="compositionally biased region" description="Polar residues" evidence="13">
    <location>
        <begin position="419"/>
        <end position="436"/>
    </location>
</feature>
<protein>
    <recommendedName>
        <fullName evidence="3">SWR1-complex protein 4</fullName>
    </recommendedName>
</protein>
<dbReference type="OrthoDB" id="19740at2759"/>
<dbReference type="AlphaFoldDB" id="A0A427Y7E3"/>
<feature type="region of interest" description="Disordered" evidence="13">
    <location>
        <begin position="1"/>
        <end position="31"/>
    </location>
</feature>
<dbReference type="SMART" id="SM00717">
    <property type="entry name" value="SANT"/>
    <property type="match status" value="1"/>
</dbReference>
<evidence type="ECO:0000256" key="4">
    <source>
        <dbReference type="ARBA" id="ARBA00022763"/>
    </source>
</evidence>
<dbReference type="GO" id="GO:0003714">
    <property type="term" value="F:transcription corepressor activity"/>
    <property type="evidence" value="ECO:0007669"/>
    <property type="project" value="TreeGrafter"/>
</dbReference>
<feature type="region of interest" description="Disordered" evidence="13">
    <location>
        <begin position="280"/>
        <end position="303"/>
    </location>
</feature>
<evidence type="ECO:0000256" key="11">
    <source>
        <dbReference type="ARBA" id="ARBA00025264"/>
    </source>
</evidence>
<dbReference type="GO" id="GO:0006281">
    <property type="term" value="P:DNA repair"/>
    <property type="evidence" value="ECO:0007669"/>
    <property type="project" value="UniProtKB-KW"/>
</dbReference>
<evidence type="ECO:0000256" key="12">
    <source>
        <dbReference type="ARBA" id="ARBA00038745"/>
    </source>
</evidence>
<evidence type="ECO:0000256" key="8">
    <source>
        <dbReference type="ARBA" id="ARBA00023163"/>
    </source>
</evidence>
<evidence type="ECO:0000256" key="10">
    <source>
        <dbReference type="ARBA" id="ARBA00023242"/>
    </source>
</evidence>
<accession>A0A427Y7E3</accession>
<dbReference type="Pfam" id="PF16282">
    <property type="entry name" value="SANT_DAMP1_like"/>
    <property type="match status" value="1"/>
</dbReference>
<organism evidence="15 16">
    <name type="scientific">Saitozyma podzolica</name>
    <dbReference type="NCBI Taxonomy" id="1890683"/>
    <lineage>
        <taxon>Eukaryota</taxon>
        <taxon>Fungi</taxon>
        <taxon>Dikarya</taxon>
        <taxon>Basidiomycota</taxon>
        <taxon>Agaricomycotina</taxon>
        <taxon>Tremellomycetes</taxon>
        <taxon>Tremellales</taxon>
        <taxon>Trimorphomycetaceae</taxon>
        <taxon>Saitozyma</taxon>
    </lineage>
</organism>
<comment type="similarity">
    <text evidence="2">Belongs to the SWC4 family.</text>
</comment>
<dbReference type="GO" id="GO:0035267">
    <property type="term" value="C:NuA4 histone acetyltransferase complex"/>
    <property type="evidence" value="ECO:0007669"/>
    <property type="project" value="InterPro"/>
</dbReference>
<keyword evidence="4" id="KW-0227">DNA damage</keyword>
<proteinExistence type="inferred from homology"/>
<keyword evidence="16" id="KW-1185">Reference proteome</keyword>
<dbReference type="GO" id="GO:0006338">
    <property type="term" value="P:chromatin remodeling"/>
    <property type="evidence" value="ECO:0007669"/>
    <property type="project" value="InterPro"/>
</dbReference>
<dbReference type="PANTHER" id="PTHR12855">
    <property type="entry name" value="DNA METHYLTRANSFERASE 1-ASSOCIATED PROTEIN 1 FAMILY MEMBER"/>
    <property type="match status" value="1"/>
</dbReference>
<dbReference type="FunFam" id="1.10.10.60:FF:000501">
    <property type="entry name" value="Unplaced genomic scaffold supercont1.172, whole genome shotgun sequence"/>
    <property type="match status" value="1"/>
</dbReference>
<dbReference type="EMBL" id="RSCD01000018">
    <property type="protein sequence ID" value="RSH86992.1"/>
    <property type="molecule type" value="Genomic_DNA"/>
</dbReference>
<keyword evidence="5" id="KW-0156">Chromatin regulator</keyword>
<keyword evidence="10" id="KW-0539">Nucleus</keyword>
<evidence type="ECO:0000256" key="5">
    <source>
        <dbReference type="ARBA" id="ARBA00022853"/>
    </source>
</evidence>
<comment type="caution">
    <text evidence="15">The sequence shown here is derived from an EMBL/GenBank/DDBJ whole genome shotgun (WGS) entry which is preliminary data.</text>
</comment>
<dbReference type="STRING" id="1890683.A0A427Y7E3"/>
<evidence type="ECO:0000256" key="13">
    <source>
        <dbReference type="SAM" id="MobiDB-lite"/>
    </source>
</evidence>
<dbReference type="InterPro" id="IPR027109">
    <property type="entry name" value="Swc4/Dmap1"/>
</dbReference>
<reference evidence="15 16" key="1">
    <citation type="submission" date="2018-11" db="EMBL/GenBank/DDBJ databases">
        <title>Genome sequence of Saitozyma podzolica DSM 27192.</title>
        <authorList>
            <person name="Aliyu H."/>
            <person name="Gorte O."/>
            <person name="Ochsenreither K."/>
        </authorList>
    </citation>
    <scope>NUCLEOTIDE SEQUENCE [LARGE SCALE GENOMIC DNA]</scope>
    <source>
        <strain evidence="15 16">DSM 27192</strain>
    </source>
</reference>
<keyword evidence="7" id="KW-0010">Activator</keyword>
<evidence type="ECO:0000256" key="7">
    <source>
        <dbReference type="ARBA" id="ARBA00023159"/>
    </source>
</evidence>
<evidence type="ECO:0000256" key="2">
    <source>
        <dbReference type="ARBA" id="ARBA00006918"/>
    </source>
</evidence>
<dbReference type="Proteomes" id="UP000279259">
    <property type="component" value="Unassembled WGS sequence"/>
</dbReference>
<keyword evidence="6" id="KW-0805">Transcription regulation</keyword>
<gene>
    <name evidence="15" type="primary">SWC4</name>
    <name evidence="15" type="ORF">EHS25_003480</name>
</gene>
<name>A0A427Y7E3_9TREE</name>
<dbReference type="PANTHER" id="PTHR12855:SF10">
    <property type="entry name" value="DNA METHYLTRANSFERASE 1-ASSOCIATED PROTEIN 1"/>
    <property type="match status" value="1"/>
</dbReference>
<sequence length="436" mass="49613">MSSSDVRAILNLPQAGQAGPSQPPRRSVPVKKPEGISRELYALIGDNAPSLAEAQASLAAFKYRERPKLKSKAVKWEWMRFTPVGKDGLGLGHWVRSDEEPDARVEYFGKFNLHGPSVMQYSQFEYDQHLVDPTWTSQETAYLFGLLREYDLRFVVVADRYEYAGKKRSIEEIKDRYYTICRRLVRTRTASDPQTQQQLLQAYAFDKARETKRKQYASELFHLTAAEIAEEEALYVEIKRMEQNERRYRADRDDLMRTVVGLDSGLIGLEQANGEGVVGLDKNKKRKREEEVPTPAPTKKQKESAAYDLAHCIYRLPTAPSSATSSHLATRHPLHVGVHLRSTKLPQPKPNAAIRITDLLGEMGVSTQKLVMPTRVNLEVFERVLQAAGGLVDMKRQVDRVEQEVRTLRAQREGYVPPTRQSRSMSVVSEASTRRK</sequence>
<feature type="region of interest" description="Disordered" evidence="13">
    <location>
        <begin position="412"/>
        <end position="436"/>
    </location>
</feature>
<evidence type="ECO:0000313" key="15">
    <source>
        <dbReference type="EMBL" id="RSH86992.1"/>
    </source>
</evidence>
<evidence type="ECO:0000256" key="9">
    <source>
        <dbReference type="ARBA" id="ARBA00023204"/>
    </source>
</evidence>
<comment type="function">
    <text evidence="11">Component of the SWR1 complex which mediates the ATP-dependent exchange of histone H2A for the H2A variant HZT1 leading to transcriptional regulation of selected genes by chromatin remodeling. Component of the NuA4 histone acetyltransferase complex which is involved in transcriptional activation of selected genes principally by acetylation of nucleosomal histone H4 and H2A. The NuA4 complex is also involved in DNA repair.</text>
</comment>
<dbReference type="InterPro" id="IPR032563">
    <property type="entry name" value="DAMP1_SANT-like"/>
</dbReference>
<dbReference type="Gene3D" id="1.10.10.60">
    <property type="entry name" value="Homeodomain-like"/>
    <property type="match status" value="1"/>
</dbReference>
<evidence type="ECO:0000256" key="1">
    <source>
        <dbReference type="ARBA" id="ARBA00004123"/>
    </source>
</evidence>
<dbReference type="GO" id="GO:0000122">
    <property type="term" value="P:negative regulation of transcription by RNA polymerase II"/>
    <property type="evidence" value="ECO:0007669"/>
    <property type="project" value="TreeGrafter"/>
</dbReference>
<evidence type="ECO:0000256" key="3">
    <source>
        <dbReference type="ARBA" id="ARBA00019132"/>
    </source>
</evidence>
<evidence type="ECO:0000259" key="14">
    <source>
        <dbReference type="SMART" id="SM00717"/>
    </source>
</evidence>
<dbReference type="GO" id="GO:0000812">
    <property type="term" value="C:Swr1 complex"/>
    <property type="evidence" value="ECO:0007669"/>
    <property type="project" value="TreeGrafter"/>
</dbReference>
<evidence type="ECO:0000256" key="6">
    <source>
        <dbReference type="ARBA" id="ARBA00023015"/>
    </source>
</evidence>
<comment type="subcellular location">
    <subcellularLocation>
        <location evidence="1">Nucleus</location>
    </subcellularLocation>
</comment>
<evidence type="ECO:0000313" key="16">
    <source>
        <dbReference type="Proteomes" id="UP000279259"/>
    </source>
</evidence>